<comment type="caution">
    <text evidence="1">The sequence shown here is derived from an EMBL/GenBank/DDBJ whole genome shotgun (WGS) entry which is preliminary data.</text>
</comment>
<dbReference type="Proteomes" id="UP000291981">
    <property type="component" value="Unassembled WGS sequence"/>
</dbReference>
<name>A0A4V2HSI9_9FLAO</name>
<evidence type="ECO:0000313" key="1">
    <source>
        <dbReference type="EMBL" id="TAI47920.1"/>
    </source>
</evidence>
<keyword evidence="2" id="KW-1185">Reference proteome</keyword>
<dbReference type="RefSeq" id="WP_130615169.1">
    <property type="nucleotide sequence ID" value="NZ_SGIU01000002.1"/>
</dbReference>
<evidence type="ECO:0000313" key="2">
    <source>
        <dbReference type="Proteomes" id="UP000291981"/>
    </source>
</evidence>
<protein>
    <submittedName>
        <fullName evidence="1">Uncharacterized protein</fullName>
    </submittedName>
</protein>
<dbReference type="AlphaFoldDB" id="A0A4V2HSI9"/>
<dbReference type="OrthoDB" id="982285at2"/>
<dbReference type="EMBL" id="SGIU01000002">
    <property type="protein sequence ID" value="TAI47920.1"/>
    <property type="molecule type" value="Genomic_DNA"/>
</dbReference>
<organism evidence="1 2">
    <name type="scientific">Flagellimonas allohymeniacidonis</name>
    <dbReference type="NCBI Taxonomy" id="2517819"/>
    <lineage>
        <taxon>Bacteria</taxon>
        <taxon>Pseudomonadati</taxon>
        <taxon>Bacteroidota</taxon>
        <taxon>Flavobacteriia</taxon>
        <taxon>Flavobacteriales</taxon>
        <taxon>Flavobacteriaceae</taxon>
        <taxon>Flagellimonas</taxon>
    </lineage>
</organism>
<proteinExistence type="predicted"/>
<accession>A0A4V2HSI9</accession>
<reference evidence="1 2" key="1">
    <citation type="submission" date="2019-02" db="EMBL/GenBank/DDBJ databases">
        <title>Draft genome sequence of Muricauda sp. 176CP4-71.</title>
        <authorList>
            <person name="Park J.-S."/>
        </authorList>
    </citation>
    <scope>NUCLEOTIDE SEQUENCE [LARGE SCALE GENOMIC DNA]</scope>
    <source>
        <strain evidence="1 2">176CP4-71</strain>
    </source>
</reference>
<gene>
    <name evidence="1" type="ORF">EW142_14815</name>
</gene>
<sequence>MVLMHICCNSATQAEEVVDFLLDEKLVLDALVSDKLLYKRVQNKAKKSFGQTLVMGTTKALLFTKINKKIKEKYPSNTPLVYAMPIIYMDPLQEKKLKKNTEKV</sequence>